<sequence length="602" mass="67475">MDEKQPIVIEDSDPEDVEMEDWCLETDDIAPALLSLPIEVFQLIQRHMDVATFFVSLLTCKHFLECATSRPLILKHLNSLPGLSLGFSELSTEELLIEFRTRAAESGRAAGILANVQDYKAEAGSLMPKSSFSPTVLPPRSVATTLAVPYRSGIIRLWELNTHQVRRKEELYIRNEDKSQGRMDIVKTDFAPGSRDLAVLWTQDESRPTHASYYDPKLIGKIRTYKVTVFHRCKSTSRGHFYSSEEQDTRDVLYAKFPKPLGFAIASNGTACISWDSGCYEPRCRVWLVWRNDSLMQSSNYDCSPQTTEVTGTHSTDMLFDIQFVERGKKMLLSQLGSPVPHCHTQLGYNGSSVEDSATLNRQRIPFGLHIDGSSMQISTGMPFFGSHAYRQPVDFDEEDYCRKSFLSLGRTESSSTGDRPSQLFIVRHEDFNLPGDCDHEIDLDWHRTGGKPTALLAGFRQDSKKSGCVLATSPDGSRISAAIWRRVYVWSINPTMLVEGNLDLYFPPQDFNARLGLGRVLPTLLPIAEGVVHRLVWTSETNLFAITDQGLMSWDLGCTSDGDKDFLSLAHDAWSPSAVSAPAPGAWDKKIPNTLRDMLLD</sequence>
<accession>A0AA43QI49</accession>
<protein>
    <recommendedName>
        <fullName evidence="3">F-box domain-containing protein</fullName>
    </recommendedName>
</protein>
<evidence type="ECO:0000313" key="1">
    <source>
        <dbReference type="EMBL" id="MDI1486069.1"/>
    </source>
</evidence>
<name>A0AA43QI49_9LECA</name>
<organism evidence="1 2">
    <name type="scientific">Ramalina farinacea</name>
    <dbReference type="NCBI Taxonomy" id="258253"/>
    <lineage>
        <taxon>Eukaryota</taxon>
        <taxon>Fungi</taxon>
        <taxon>Dikarya</taxon>
        <taxon>Ascomycota</taxon>
        <taxon>Pezizomycotina</taxon>
        <taxon>Lecanoromycetes</taxon>
        <taxon>OSLEUM clade</taxon>
        <taxon>Lecanoromycetidae</taxon>
        <taxon>Lecanorales</taxon>
        <taxon>Lecanorineae</taxon>
        <taxon>Ramalinaceae</taxon>
        <taxon>Ramalina</taxon>
    </lineage>
</organism>
<proteinExistence type="predicted"/>
<keyword evidence="2" id="KW-1185">Reference proteome</keyword>
<evidence type="ECO:0008006" key="3">
    <source>
        <dbReference type="Google" id="ProtNLM"/>
    </source>
</evidence>
<dbReference type="EMBL" id="JAPUFD010000002">
    <property type="protein sequence ID" value="MDI1486069.1"/>
    <property type="molecule type" value="Genomic_DNA"/>
</dbReference>
<evidence type="ECO:0000313" key="2">
    <source>
        <dbReference type="Proteomes" id="UP001161017"/>
    </source>
</evidence>
<dbReference type="Proteomes" id="UP001161017">
    <property type="component" value="Unassembled WGS sequence"/>
</dbReference>
<gene>
    <name evidence="1" type="ORF">OHK93_004259</name>
</gene>
<reference evidence="1" key="1">
    <citation type="journal article" date="2023" name="Genome Biol. Evol.">
        <title>First Whole Genome Sequence and Flow Cytometry Genome Size Data for the Lichen-Forming Fungus Ramalina farinacea (Ascomycota).</title>
        <authorList>
            <person name="Llewellyn T."/>
            <person name="Mian S."/>
            <person name="Hill R."/>
            <person name="Leitch I.J."/>
            <person name="Gaya E."/>
        </authorList>
    </citation>
    <scope>NUCLEOTIDE SEQUENCE</scope>
    <source>
        <strain evidence="1">LIQ254RAFAR</strain>
    </source>
</reference>
<comment type="caution">
    <text evidence="1">The sequence shown here is derived from an EMBL/GenBank/DDBJ whole genome shotgun (WGS) entry which is preliminary data.</text>
</comment>
<dbReference type="AlphaFoldDB" id="A0AA43QI49"/>